<organism evidence="1 2">
    <name type="scientific">Brassica cretica</name>
    <name type="common">Mustard</name>
    <dbReference type="NCBI Taxonomy" id="69181"/>
    <lineage>
        <taxon>Eukaryota</taxon>
        <taxon>Viridiplantae</taxon>
        <taxon>Streptophyta</taxon>
        <taxon>Embryophyta</taxon>
        <taxon>Tracheophyta</taxon>
        <taxon>Spermatophyta</taxon>
        <taxon>Magnoliopsida</taxon>
        <taxon>eudicotyledons</taxon>
        <taxon>Gunneridae</taxon>
        <taxon>Pentapetalae</taxon>
        <taxon>rosids</taxon>
        <taxon>malvids</taxon>
        <taxon>Brassicales</taxon>
        <taxon>Brassicaceae</taxon>
        <taxon>Brassiceae</taxon>
        <taxon>Brassica</taxon>
    </lineage>
</organism>
<evidence type="ECO:0000313" key="2">
    <source>
        <dbReference type="Proteomes" id="UP000712600"/>
    </source>
</evidence>
<name>A0A8S9SRD2_BRACR</name>
<accession>A0A8S9SRD2</accession>
<reference evidence="1" key="1">
    <citation type="submission" date="2019-12" db="EMBL/GenBank/DDBJ databases">
        <title>Genome sequencing and annotation of Brassica cretica.</title>
        <authorList>
            <person name="Studholme D.J."/>
            <person name="Sarris P."/>
        </authorList>
    </citation>
    <scope>NUCLEOTIDE SEQUENCE</scope>
    <source>
        <strain evidence="1">PFS-109/04</strain>
        <tissue evidence="1">Leaf</tissue>
    </source>
</reference>
<comment type="caution">
    <text evidence="1">The sequence shown here is derived from an EMBL/GenBank/DDBJ whole genome shotgun (WGS) entry which is preliminary data.</text>
</comment>
<sequence length="61" mass="6437">MAISIGCNEGFALSSTRGHGKRDKITAKSGACLGCELRWRACRLTLISASMVHNGESAIVT</sequence>
<evidence type="ECO:0000313" key="1">
    <source>
        <dbReference type="EMBL" id="KAF3602595.1"/>
    </source>
</evidence>
<dbReference type="EMBL" id="QGKX02000004">
    <property type="protein sequence ID" value="KAF3602595.1"/>
    <property type="molecule type" value="Genomic_DNA"/>
</dbReference>
<protein>
    <submittedName>
        <fullName evidence="1">Uncharacterized protein</fullName>
    </submittedName>
</protein>
<dbReference type="AlphaFoldDB" id="A0A8S9SRD2"/>
<proteinExistence type="predicted"/>
<gene>
    <name evidence="1" type="ORF">F2Q69_00037818</name>
</gene>
<dbReference type="Proteomes" id="UP000712600">
    <property type="component" value="Unassembled WGS sequence"/>
</dbReference>